<dbReference type="PANTHER" id="PTHR10704">
    <property type="entry name" value="CARBOHYDRATE SULFOTRANSFERASE"/>
    <property type="match status" value="1"/>
</dbReference>
<dbReference type="GO" id="GO:0001517">
    <property type="term" value="F:N-acetylglucosamine 6-O-sulfotransferase activity"/>
    <property type="evidence" value="ECO:0007669"/>
    <property type="project" value="TreeGrafter"/>
</dbReference>
<protein>
    <recommendedName>
        <fullName evidence="4">Sulfotransferase domain-containing protein</fullName>
    </recommendedName>
</protein>
<accession>A0A2T7PQH1</accession>
<evidence type="ECO:0000313" key="2">
    <source>
        <dbReference type="EMBL" id="PVD35673.1"/>
    </source>
</evidence>
<gene>
    <name evidence="2" type="ORF">C0Q70_02636</name>
</gene>
<keyword evidence="3" id="KW-1185">Reference proteome</keyword>
<name>A0A2T7PQH1_POMCA</name>
<dbReference type="GO" id="GO:0006044">
    <property type="term" value="P:N-acetylglucosamine metabolic process"/>
    <property type="evidence" value="ECO:0007669"/>
    <property type="project" value="TreeGrafter"/>
</dbReference>
<comment type="caution">
    <text evidence="2">The sequence shown here is derived from an EMBL/GenBank/DDBJ whole genome shotgun (WGS) entry which is preliminary data.</text>
</comment>
<organism evidence="2 3">
    <name type="scientific">Pomacea canaliculata</name>
    <name type="common">Golden apple snail</name>
    <dbReference type="NCBI Taxonomy" id="400727"/>
    <lineage>
        <taxon>Eukaryota</taxon>
        <taxon>Metazoa</taxon>
        <taxon>Spiralia</taxon>
        <taxon>Lophotrochozoa</taxon>
        <taxon>Mollusca</taxon>
        <taxon>Gastropoda</taxon>
        <taxon>Caenogastropoda</taxon>
        <taxon>Architaenioglossa</taxon>
        <taxon>Ampullarioidea</taxon>
        <taxon>Ampullariidae</taxon>
        <taxon>Pomacea</taxon>
    </lineage>
</organism>
<sequence length="153" mass="17453">MRSGSTFVGELFNIHKEVFYLYEPLWSIQKHYFSGEPVFFFDKDSRVPNTKDFFGEDSMSVDITGAFLNCSFRSIDPRTLTQWTLQKSLTTGSYLRCKANSPGMFGILRCLPILRRTCVNARVTSREDDPLQPETGRKTHESRSQGKGHSPTA</sequence>
<feature type="compositionally biased region" description="Basic and acidic residues" evidence="1">
    <location>
        <begin position="124"/>
        <end position="144"/>
    </location>
</feature>
<dbReference type="PANTHER" id="PTHR10704:SF44">
    <property type="entry name" value="LD35051P-RELATED"/>
    <property type="match status" value="1"/>
</dbReference>
<feature type="region of interest" description="Disordered" evidence="1">
    <location>
        <begin position="124"/>
        <end position="153"/>
    </location>
</feature>
<evidence type="ECO:0000313" key="3">
    <source>
        <dbReference type="Proteomes" id="UP000245119"/>
    </source>
</evidence>
<evidence type="ECO:0008006" key="4">
    <source>
        <dbReference type="Google" id="ProtNLM"/>
    </source>
</evidence>
<dbReference type="GO" id="GO:0006790">
    <property type="term" value="P:sulfur compound metabolic process"/>
    <property type="evidence" value="ECO:0007669"/>
    <property type="project" value="TreeGrafter"/>
</dbReference>
<dbReference type="InterPro" id="IPR051135">
    <property type="entry name" value="Gal/GlcNAc/GalNAc_ST"/>
</dbReference>
<dbReference type="AlphaFoldDB" id="A0A2T7PQH1"/>
<evidence type="ECO:0000256" key="1">
    <source>
        <dbReference type="SAM" id="MobiDB-lite"/>
    </source>
</evidence>
<dbReference type="EMBL" id="PZQS01000002">
    <property type="protein sequence ID" value="PVD35673.1"/>
    <property type="molecule type" value="Genomic_DNA"/>
</dbReference>
<proteinExistence type="predicted"/>
<dbReference type="Proteomes" id="UP000245119">
    <property type="component" value="Linkage Group LG2"/>
</dbReference>
<dbReference type="OrthoDB" id="5987729at2759"/>
<reference evidence="2 3" key="1">
    <citation type="submission" date="2018-04" db="EMBL/GenBank/DDBJ databases">
        <title>The genome of golden apple snail Pomacea canaliculata provides insight into stress tolerance and invasive adaptation.</title>
        <authorList>
            <person name="Liu C."/>
            <person name="Liu B."/>
            <person name="Ren Y."/>
            <person name="Zhang Y."/>
            <person name="Wang H."/>
            <person name="Li S."/>
            <person name="Jiang F."/>
            <person name="Yin L."/>
            <person name="Zhang G."/>
            <person name="Qian W."/>
            <person name="Fan W."/>
        </authorList>
    </citation>
    <scope>NUCLEOTIDE SEQUENCE [LARGE SCALE GENOMIC DNA]</scope>
    <source>
        <strain evidence="2">SZHN2017</strain>
        <tissue evidence="2">Muscle</tissue>
    </source>
</reference>